<dbReference type="GO" id="GO:0003677">
    <property type="term" value="F:DNA binding"/>
    <property type="evidence" value="ECO:0007669"/>
    <property type="project" value="InterPro"/>
</dbReference>
<dbReference type="EMBL" id="QWEY01000018">
    <property type="protein sequence ID" value="RGP35282.1"/>
    <property type="molecule type" value="Genomic_DNA"/>
</dbReference>
<dbReference type="GO" id="GO:0097351">
    <property type="term" value="F:toxin sequestering activity"/>
    <property type="evidence" value="ECO:0007669"/>
    <property type="project" value="InterPro"/>
</dbReference>
<dbReference type="GO" id="GO:0003700">
    <property type="term" value="F:DNA-binding transcription factor activity"/>
    <property type="evidence" value="ECO:0007669"/>
    <property type="project" value="InterPro"/>
</dbReference>
<dbReference type="InterPro" id="IPR031848">
    <property type="entry name" value="PrlF_antitoxin"/>
</dbReference>
<feature type="domain" description="SpoVT-AbrB" evidence="1">
    <location>
        <begin position="4"/>
        <end position="50"/>
    </location>
</feature>
<keyword evidence="3" id="KW-1185">Reference proteome</keyword>
<evidence type="ECO:0000259" key="1">
    <source>
        <dbReference type="SMART" id="SM00966"/>
    </source>
</evidence>
<dbReference type="Pfam" id="PF15937">
    <property type="entry name" value="PrlF_antitoxin"/>
    <property type="match status" value="1"/>
</dbReference>
<name>A0A411YWV2_9RHOB</name>
<evidence type="ECO:0000313" key="3">
    <source>
        <dbReference type="Proteomes" id="UP000284547"/>
    </source>
</evidence>
<dbReference type="InterPro" id="IPR037914">
    <property type="entry name" value="SpoVT-AbrB_sf"/>
</dbReference>
<protein>
    <submittedName>
        <fullName evidence="2">AbrB family transcriptional regulator</fullName>
    </submittedName>
</protein>
<dbReference type="OrthoDB" id="9809003at2"/>
<reference evidence="2 3" key="1">
    <citation type="submission" date="2018-08" db="EMBL/GenBank/DDBJ databases">
        <title>Flavobacterium tibetense sp. nov., isolated from a wetland YonghuCo on Tibetan Plateau.</title>
        <authorList>
            <person name="Phurbu D."/>
            <person name="Lu H."/>
            <person name="Xing P."/>
        </authorList>
    </citation>
    <scope>NUCLEOTIDE SEQUENCE [LARGE SCALE GENOMIC DNA]</scope>
    <source>
        <strain evidence="2 3">DJC</strain>
    </source>
</reference>
<dbReference type="GO" id="GO:0001558">
    <property type="term" value="P:regulation of cell growth"/>
    <property type="evidence" value="ECO:0007669"/>
    <property type="project" value="InterPro"/>
</dbReference>
<dbReference type="Proteomes" id="UP000284547">
    <property type="component" value="Unassembled WGS sequence"/>
</dbReference>
<evidence type="ECO:0000313" key="2">
    <source>
        <dbReference type="EMBL" id="RGP35282.1"/>
    </source>
</evidence>
<dbReference type="AlphaFoldDB" id="A0A411YWV2"/>
<dbReference type="NCBIfam" id="TIGR01439">
    <property type="entry name" value="lp_hng_hel_AbrB"/>
    <property type="match status" value="1"/>
</dbReference>
<gene>
    <name evidence="2" type="ORF">D1012_20940</name>
</gene>
<dbReference type="SUPFAM" id="SSF89447">
    <property type="entry name" value="AbrB/MazE/MraZ-like"/>
    <property type="match status" value="1"/>
</dbReference>
<sequence length="79" mass="8613">MQESTVTIKGQTTLPKDVRAALQLHPGDRVRYMILDGGEVRLVRSRPVTQLAGLLKSRTDRQASLDDIDEAIAKGAVGK</sequence>
<dbReference type="SMART" id="SM00966">
    <property type="entry name" value="SpoVT_AbrB"/>
    <property type="match status" value="1"/>
</dbReference>
<dbReference type="InterPro" id="IPR007159">
    <property type="entry name" value="SpoVT-AbrB_dom"/>
</dbReference>
<organism evidence="2 3">
    <name type="scientific">Pseudotabrizicola alkalilacus</name>
    <dbReference type="NCBI Taxonomy" id="2305252"/>
    <lineage>
        <taxon>Bacteria</taxon>
        <taxon>Pseudomonadati</taxon>
        <taxon>Pseudomonadota</taxon>
        <taxon>Alphaproteobacteria</taxon>
        <taxon>Rhodobacterales</taxon>
        <taxon>Paracoccaceae</taxon>
        <taxon>Pseudotabrizicola</taxon>
    </lineage>
</organism>
<proteinExistence type="predicted"/>
<comment type="caution">
    <text evidence="2">The sequence shown here is derived from an EMBL/GenBank/DDBJ whole genome shotgun (WGS) entry which is preliminary data.</text>
</comment>
<accession>A0A411YWV2</accession>
<dbReference type="Gene3D" id="2.10.260.10">
    <property type="match status" value="1"/>
</dbReference>
<dbReference type="RefSeq" id="WP_118156064.1">
    <property type="nucleotide sequence ID" value="NZ_QWEY01000018.1"/>
</dbReference>